<keyword evidence="2" id="KW-1185">Reference proteome</keyword>
<dbReference type="SUPFAM" id="SSF52047">
    <property type="entry name" value="RNI-like"/>
    <property type="match status" value="1"/>
</dbReference>
<dbReference type="InterPro" id="IPR036047">
    <property type="entry name" value="F-box-like_dom_sf"/>
</dbReference>
<dbReference type="GeneID" id="90036511"/>
<dbReference type="InterPro" id="IPR032675">
    <property type="entry name" value="LRR_dom_sf"/>
</dbReference>
<protein>
    <recommendedName>
        <fullName evidence="3">F-box domain-containing protein</fullName>
    </recommendedName>
</protein>
<dbReference type="Gene3D" id="3.80.10.10">
    <property type="entry name" value="Ribonuclease Inhibitor"/>
    <property type="match status" value="1"/>
</dbReference>
<organism evidence="1 2">
    <name type="scientific">Myxozyma melibiosi</name>
    <dbReference type="NCBI Taxonomy" id="54550"/>
    <lineage>
        <taxon>Eukaryota</taxon>
        <taxon>Fungi</taxon>
        <taxon>Dikarya</taxon>
        <taxon>Ascomycota</taxon>
        <taxon>Saccharomycotina</taxon>
        <taxon>Lipomycetes</taxon>
        <taxon>Lipomycetales</taxon>
        <taxon>Lipomycetaceae</taxon>
        <taxon>Myxozyma</taxon>
    </lineage>
</organism>
<dbReference type="RefSeq" id="XP_064769624.1">
    <property type="nucleotide sequence ID" value="XM_064910999.1"/>
</dbReference>
<dbReference type="SUPFAM" id="SSF81383">
    <property type="entry name" value="F-box domain"/>
    <property type="match status" value="1"/>
</dbReference>
<proteinExistence type="predicted"/>
<accession>A0ABR1F9R9</accession>
<comment type="caution">
    <text evidence="1">The sequence shown here is derived from an EMBL/GenBank/DDBJ whole genome shotgun (WGS) entry which is preliminary data.</text>
</comment>
<dbReference type="Proteomes" id="UP001498771">
    <property type="component" value="Unassembled WGS sequence"/>
</dbReference>
<evidence type="ECO:0000313" key="2">
    <source>
        <dbReference type="Proteomes" id="UP001498771"/>
    </source>
</evidence>
<evidence type="ECO:0008006" key="3">
    <source>
        <dbReference type="Google" id="ProtNLM"/>
    </source>
</evidence>
<name>A0ABR1F9R9_9ASCO</name>
<gene>
    <name evidence="1" type="ORF">BZA70DRAFT_266022</name>
</gene>
<dbReference type="EMBL" id="JBBJBU010000002">
    <property type="protein sequence ID" value="KAK7206591.1"/>
    <property type="molecule type" value="Genomic_DNA"/>
</dbReference>
<reference evidence="1 2" key="1">
    <citation type="submission" date="2024-03" db="EMBL/GenBank/DDBJ databases">
        <title>Genome-scale model development and genomic sequencing of the oleaginous clade Lipomyces.</title>
        <authorList>
            <consortium name="Lawrence Berkeley National Laboratory"/>
            <person name="Czajka J.J."/>
            <person name="Han Y."/>
            <person name="Kim J."/>
            <person name="Mondo S.J."/>
            <person name="Hofstad B.A."/>
            <person name="Robles A."/>
            <person name="Haridas S."/>
            <person name="Riley R."/>
            <person name="LaButti K."/>
            <person name="Pangilinan J."/>
            <person name="Andreopoulos W."/>
            <person name="Lipzen A."/>
            <person name="Yan J."/>
            <person name="Wang M."/>
            <person name="Ng V."/>
            <person name="Grigoriev I.V."/>
            <person name="Spatafora J.W."/>
            <person name="Magnuson J.K."/>
            <person name="Baker S.E."/>
            <person name="Pomraning K.R."/>
        </authorList>
    </citation>
    <scope>NUCLEOTIDE SEQUENCE [LARGE SCALE GENOMIC DNA]</scope>
    <source>
        <strain evidence="1 2">Phaff 52-87</strain>
    </source>
</reference>
<sequence length="602" mass="69617">MTDTSDLPGAEVTNSDSRRSPAVFLETTDPLRKLPPELFGKILFFGGFGYAERCRLKAVCRSWRDYIETDPHSYDLFVIGYNNRMPLSNVTKLVRRSLGTLRVVAPKERKMTDAMWPNFRERMVSQLFISLDRIKDIYFYTRMLYDHNVTPITSENFIPQLSWRFLYRVPPKAAKSNDLRVLYHAGIDEGFFKTFMQNVTDMSAWYQDADLSFNMNSWLQWDGWKVSLTLSILTWVQYFSLRVDSMLAFLDSVASSAQSYKRLTNLKFYANWEDKAVIEDTWNRKLQFPDDTVLFPNLRDFRVNEEMACDYPVNEDCNFPQHRMGLHQLKALIRHMPSLHTLVVSHTTVHSEARESALDLGQHSISRLDLSGSDLDRLPVLPVLIEELLLPSTLVIPSDDLTSLFETSKLSHLDLRENRYIDQEELIQILSALNPSSLKTLQISGCPVVFDNFLIDKMDNLLPQLRVLDISKNSSVDDELLQYMFMIKYGERKFGRLRDLDISHTAVTASGLKAVLEMDDPMECAYEDPLETTIHILDEYLDLPQEALQNQHLNGVRHSIEILKQPLEVRLHSTRTYNFDRKSAGFNENGRCPTCPCCADIW</sequence>
<evidence type="ECO:0000313" key="1">
    <source>
        <dbReference type="EMBL" id="KAK7206591.1"/>
    </source>
</evidence>